<organism evidence="3 4">
    <name type="scientific">Tractidigestivibacter scatoligenes</name>
    <name type="common">Olsenella scatoligenes</name>
    <dbReference type="NCBI Taxonomy" id="1299998"/>
    <lineage>
        <taxon>Bacteria</taxon>
        <taxon>Bacillati</taxon>
        <taxon>Actinomycetota</taxon>
        <taxon>Coriobacteriia</taxon>
        <taxon>Coriobacteriales</taxon>
        <taxon>Atopobiaceae</taxon>
        <taxon>Tractidigestivibacter</taxon>
    </lineage>
</organism>
<sequence>MARKLTDVERMNLDYLREALCQVLEPSQKNKAASVASALVRVRGDVVTDEDVSRIVGKYGKNAQVALVAAIHSEALDPVGGQEGVYTLRVPAQVDGAVDVVEEAGVADAEKPEDAGQEGAAEAEADSEHAADAAPEAEPGFAAEVADVDAAPVLERRKPRRHRRKPAPAKESEEPAETGVSSEGLAAAGQAVEDSAESAGAHDREVEASAASAPADAMTPDPATAPEPAATPEVAAVPEVAAAPAEKPGRSSAPRTQRGRLRRVGKGSPSHPTQLSEVPYVRRGGPAETEVRAKILELDQRFWMNGWLLSHPGAYTLFERQLTAINDALVNGALPGDITRRQLAYQMGGDEKFFEYGSDGHKLLRAMGMEDVIRHRPMPKPDLLYHAPRRRKHMRVLVTENLDPWLDVHDLMYEEGRTTILGERIHAVVLGGGTPILEHNRLALLLDTLGADSVEVLYWGDIDRAGIDIMVRLRDVLGAHYPFAPFAPAYQLMIDKAMERYPDPADNEQTCQVNLGMPDMSLMCEGLTDEAAAYARSVVEGCRLIPQEILTRRDL</sequence>
<feature type="compositionally biased region" description="Low complexity" evidence="1">
    <location>
        <begin position="208"/>
        <end position="246"/>
    </location>
</feature>
<keyword evidence="4" id="KW-1185">Reference proteome</keyword>
<comment type="caution">
    <text evidence="3">The sequence shown here is derived from an EMBL/GenBank/DDBJ whole genome shotgun (WGS) entry which is preliminary data.</text>
</comment>
<dbReference type="AlphaFoldDB" id="A0A100YUX4"/>
<dbReference type="STRING" id="1299998.AUL39_07970"/>
<feature type="region of interest" description="Disordered" evidence="1">
    <location>
        <begin position="106"/>
        <end position="277"/>
    </location>
</feature>
<dbReference type="OrthoDB" id="322908at2"/>
<dbReference type="Pfam" id="PF09983">
    <property type="entry name" value="JetD_C"/>
    <property type="match status" value="1"/>
</dbReference>
<protein>
    <recommendedName>
        <fullName evidence="2">Wadjet protein JetD C-terminal domain-containing protein</fullName>
    </recommendedName>
</protein>
<dbReference type="EMBL" id="LOJF01000010">
    <property type="protein sequence ID" value="KUH58143.1"/>
    <property type="molecule type" value="Genomic_DNA"/>
</dbReference>
<evidence type="ECO:0000313" key="3">
    <source>
        <dbReference type="EMBL" id="KUH58143.1"/>
    </source>
</evidence>
<dbReference type="InterPro" id="IPR024534">
    <property type="entry name" value="JetD_C"/>
</dbReference>
<feature type="domain" description="Wadjet protein JetD C-terminal" evidence="2">
    <location>
        <begin position="395"/>
        <end position="479"/>
    </location>
</feature>
<reference evidence="3 4" key="1">
    <citation type="submission" date="2015-12" db="EMBL/GenBank/DDBJ databases">
        <title>Draft Genome Sequence of Olsenella scatoligenes SK9K4T; a Producer of 3-Methylindole- (skatole) and 4-Methylphenol- (p-cresol) Isolated from Pig Feces.</title>
        <authorList>
            <person name="Li X."/>
            <person name="Borg B."/>
            <person name="Canibe N."/>
        </authorList>
    </citation>
    <scope>NUCLEOTIDE SEQUENCE [LARGE SCALE GENOMIC DNA]</scope>
    <source>
        <strain evidence="3 4">SK9K4</strain>
    </source>
</reference>
<dbReference type="Proteomes" id="UP000054078">
    <property type="component" value="Unassembled WGS sequence"/>
</dbReference>
<evidence type="ECO:0000259" key="2">
    <source>
        <dbReference type="Pfam" id="PF09983"/>
    </source>
</evidence>
<feature type="compositionally biased region" description="Basic residues" evidence="1">
    <location>
        <begin position="157"/>
        <end position="167"/>
    </location>
</feature>
<feature type="compositionally biased region" description="Low complexity" evidence="1">
    <location>
        <begin position="132"/>
        <end position="151"/>
    </location>
</feature>
<name>A0A100YUX4_TRASO</name>
<evidence type="ECO:0000313" key="4">
    <source>
        <dbReference type="Proteomes" id="UP000054078"/>
    </source>
</evidence>
<proteinExistence type="predicted"/>
<dbReference type="RefSeq" id="WP_059055083.1">
    <property type="nucleotide sequence ID" value="NZ_LOJF01000010.1"/>
</dbReference>
<accession>A0A100YUX4</accession>
<evidence type="ECO:0000256" key="1">
    <source>
        <dbReference type="SAM" id="MobiDB-lite"/>
    </source>
</evidence>
<gene>
    <name evidence="3" type="ORF">AUL39_07970</name>
</gene>